<sequence length="108" mass="11800">MAEDGAVTLYNSTVITDPKSNPVSFKAGVAQMLRGGAILEVSNAEQAKIAEEAGGMCYHYLRAIWPRHFSHDRSISNQRDQAYSISSHNGESSCWAFRGSPDTGSYWG</sequence>
<comment type="caution">
    <text evidence="1">The sequence shown here is derived from an EMBL/GenBank/DDBJ whole genome shotgun (WGS) entry which is preliminary data.</text>
</comment>
<name>A0ACB9Q4A9_BAUVA</name>
<proteinExistence type="predicted"/>
<dbReference type="EMBL" id="CM039427">
    <property type="protein sequence ID" value="KAI4355646.1"/>
    <property type="molecule type" value="Genomic_DNA"/>
</dbReference>
<evidence type="ECO:0000313" key="2">
    <source>
        <dbReference type="Proteomes" id="UP000828941"/>
    </source>
</evidence>
<reference evidence="1 2" key="1">
    <citation type="journal article" date="2022" name="DNA Res.">
        <title>Chromosomal-level genome assembly of the orchid tree Bauhinia variegata (Leguminosae; Cercidoideae) supports the allotetraploid origin hypothesis of Bauhinia.</title>
        <authorList>
            <person name="Zhong Y."/>
            <person name="Chen Y."/>
            <person name="Zheng D."/>
            <person name="Pang J."/>
            <person name="Liu Y."/>
            <person name="Luo S."/>
            <person name="Meng S."/>
            <person name="Qian L."/>
            <person name="Wei D."/>
            <person name="Dai S."/>
            <person name="Zhou R."/>
        </authorList>
    </citation>
    <scope>NUCLEOTIDE SEQUENCE [LARGE SCALE GENOMIC DNA]</scope>
    <source>
        <strain evidence="1">BV-YZ2020</strain>
    </source>
</reference>
<accession>A0ACB9Q4A9</accession>
<dbReference type="Proteomes" id="UP000828941">
    <property type="component" value="Chromosome 2"/>
</dbReference>
<evidence type="ECO:0000313" key="1">
    <source>
        <dbReference type="EMBL" id="KAI4355646.1"/>
    </source>
</evidence>
<organism evidence="1 2">
    <name type="scientific">Bauhinia variegata</name>
    <name type="common">Purple orchid tree</name>
    <name type="synonym">Phanera variegata</name>
    <dbReference type="NCBI Taxonomy" id="167791"/>
    <lineage>
        <taxon>Eukaryota</taxon>
        <taxon>Viridiplantae</taxon>
        <taxon>Streptophyta</taxon>
        <taxon>Embryophyta</taxon>
        <taxon>Tracheophyta</taxon>
        <taxon>Spermatophyta</taxon>
        <taxon>Magnoliopsida</taxon>
        <taxon>eudicotyledons</taxon>
        <taxon>Gunneridae</taxon>
        <taxon>Pentapetalae</taxon>
        <taxon>rosids</taxon>
        <taxon>fabids</taxon>
        <taxon>Fabales</taxon>
        <taxon>Fabaceae</taxon>
        <taxon>Cercidoideae</taxon>
        <taxon>Cercideae</taxon>
        <taxon>Bauhiniinae</taxon>
        <taxon>Bauhinia</taxon>
    </lineage>
</organism>
<gene>
    <name evidence="1" type="ORF">L6164_004396</name>
</gene>
<keyword evidence="2" id="KW-1185">Reference proteome</keyword>
<protein>
    <submittedName>
        <fullName evidence="1">Uncharacterized protein</fullName>
    </submittedName>
</protein>